<reference evidence="2" key="1">
    <citation type="journal article" date="2020" name="bioRxiv">
        <title>Chromosome-level reference genome of the European wasp spider Argiope bruennichi: a resource for studies on range expansion and evolutionary adaptation.</title>
        <authorList>
            <person name="Sheffer M.M."/>
            <person name="Hoppe A."/>
            <person name="Krehenwinkel H."/>
            <person name="Uhl G."/>
            <person name="Kuss A.W."/>
            <person name="Jensen L."/>
            <person name="Jensen C."/>
            <person name="Gillespie R.G."/>
            <person name="Hoff K.J."/>
            <person name="Prost S."/>
        </authorList>
    </citation>
    <scope>NUCLEOTIDE SEQUENCE</scope>
</reference>
<reference evidence="2" key="2">
    <citation type="submission" date="2020-06" db="EMBL/GenBank/DDBJ databases">
        <authorList>
            <person name="Sheffer M."/>
        </authorList>
    </citation>
    <scope>NUCLEOTIDE SEQUENCE</scope>
</reference>
<comment type="caution">
    <text evidence="2">The sequence shown here is derived from an EMBL/GenBank/DDBJ whole genome shotgun (WGS) entry which is preliminary data.</text>
</comment>
<proteinExistence type="predicted"/>
<keyword evidence="3" id="KW-1185">Reference proteome</keyword>
<evidence type="ECO:0000313" key="2">
    <source>
        <dbReference type="EMBL" id="KAF8788008.1"/>
    </source>
</evidence>
<dbReference type="EMBL" id="JABXBU010000015">
    <property type="protein sequence ID" value="KAF8788008.1"/>
    <property type="molecule type" value="Genomic_DNA"/>
</dbReference>
<dbReference type="AlphaFoldDB" id="A0A8T0FCM5"/>
<evidence type="ECO:0000256" key="1">
    <source>
        <dbReference type="SAM" id="MobiDB-lite"/>
    </source>
</evidence>
<gene>
    <name evidence="2" type="ORF">HNY73_009548</name>
</gene>
<sequence length="68" mass="7587">MKLHSHKGSQPERRLLGQSNGAGEKGCKEDFSKPYGPFNKCYPFSDASARQGTVKVGFKRRMLVVKSK</sequence>
<organism evidence="2 3">
    <name type="scientific">Argiope bruennichi</name>
    <name type="common">Wasp spider</name>
    <name type="synonym">Aranea bruennichi</name>
    <dbReference type="NCBI Taxonomy" id="94029"/>
    <lineage>
        <taxon>Eukaryota</taxon>
        <taxon>Metazoa</taxon>
        <taxon>Ecdysozoa</taxon>
        <taxon>Arthropoda</taxon>
        <taxon>Chelicerata</taxon>
        <taxon>Arachnida</taxon>
        <taxon>Araneae</taxon>
        <taxon>Araneomorphae</taxon>
        <taxon>Entelegynae</taxon>
        <taxon>Araneoidea</taxon>
        <taxon>Araneidae</taxon>
        <taxon>Argiope</taxon>
    </lineage>
</organism>
<accession>A0A8T0FCM5</accession>
<feature type="region of interest" description="Disordered" evidence="1">
    <location>
        <begin position="1"/>
        <end position="29"/>
    </location>
</feature>
<protein>
    <submittedName>
        <fullName evidence="2">Uncharacterized protein</fullName>
    </submittedName>
</protein>
<name>A0A8T0FCM5_ARGBR</name>
<evidence type="ECO:0000313" key="3">
    <source>
        <dbReference type="Proteomes" id="UP000807504"/>
    </source>
</evidence>
<dbReference type="Proteomes" id="UP000807504">
    <property type="component" value="Unassembled WGS sequence"/>
</dbReference>